<dbReference type="Proteomes" id="UP000198797">
    <property type="component" value="Unassembled WGS sequence"/>
</dbReference>
<dbReference type="AlphaFoldDB" id="A0A1C4X1P0"/>
<sequence>MSTHRTVGDEDLLAGTERHVPANGVQLCVGTFGSPDHPAVLLVSGASNSMDWWADGLCRRLADGGRYVVRYDHRDTGRSTGWPAGDPDYHFDDLVADAAALVEQLDLGAAHVWGISMGGAIAQRLAVAHPRRVASLTLSSTSPALRIGERPYDDLPPMSKALMASFGESRPDPDWADPDAVVDHIAAGQRPLTGTVPLAGAELRELVARAVARTVDIRASLANHWSIDGGAEYRDALGGITVPALVVHGTEDPLFPYGHGEALAAELPVARLLPLPGVGHQMPPRATWDVLVPAVLAHTGDGRGKPTG</sequence>
<keyword evidence="3" id="KW-1185">Reference proteome</keyword>
<dbReference type="Pfam" id="PF12146">
    <property type="entry name" value="Hydrolase_4"/>
    <property type="match status" value="1"/>
</dbReference>
<accession>A0A1C4X1P0</accession>
<dbReference type="GO" id="GO:0004806">
    <property type="term" value="F:triacylglycerol lipase activity"/>
    <property type="evidence" value="ECO:0007669"/>
    <property type="project" value="TreeGrafter"/>
</dbReference>
<evidence type="ECO:0000259" key="1">
    <source>
        <dbReference type="Pfam" id="PF12146"/>
    </source>
</evidence>
<dbReference type="RefSeq" id="WP_245722412.1">
    <property type="nucleotide sequence ID" value="NZ_FMCU01000004.1"/>
</dbReference>
<dbReference type="STRING" id="121616.GA0070216_10471"/>
<evidence type="ECO:0000313" key="2">
    <source>
        <dbReference type="EMBL" id="SCF02314.1"/>
    </source>
</evidence>
<proteinExistence type="predicted"/>
<gene>
    <name evidence="2" type="ORF">GA0070216_10471</name>
</gene>
<reference evidence="3" key="1">
    <citation type="submission" date="2016-06" db="EMBL/GenBank/DDBJ databases">
        <authorList>
            <person name="Varghese N."/>
            <person name="Submissions Spin"/>
        </authorList>
    </citation>
    <scope>NUCLEOTIDE SEQUENCE [LARGE SCALE GENOMIC DNA]</scope>
    <source>
        <strain evidence="3">DSM 44100</strain>
    </source>
</reference>
<dbReference type="SUPFAM" id="SSF53474">
    <property type="entry name" value="alpha/beta-Hydrolases"/>
    <property type="match status" value="1"/>
</dbReference>
<protein>
    <submittedName>
        <fullName evidence="2">Pimeloyl-ACP methyl ester carboxylesterase</fullName>
    </submittedName>
</protein>
<dbReference type="InterPro" id="IPR022742">
    <property type="entry name" value="Hydrolase_4"/>
</dbReference>
<dbReference type="GO" id="GO:0046503">
    <property type="term" value="P:glycerolipid catabolic process"/>
    <property type="evidence" value="ECO:0007669"/>
    <property type="project" value="TreeGrafter"/>
</dbReference>
<name>A0A1C4X1P0_9ACTN</name>
<organism evidence="2 3">
    <name type="scientific">Micromonospora matsumotoense</name>
    <dbReference type="NCBI Taxonomy" id="121616"/>
    <lineage>
        <taxon>Bacteria</taxon>
        <taxon>Bacillati</taxon>
        <taxon>Actinomycetota</taxon>
        <taxon>Actinomycetes</taxon>
        <taxon>Micromonosporales</taxon>
        <taxon>Micromonosporaceae</taxon>
        <taxon>Micromonospora</taxon>
    </lineage>
</organism>
<dbReference type="PANTHER" id="PTHR43433:SF5">
    <property type="entry name" value="AB HYDROLASE-1 DOMAIN-CONTAINING PROTEIN"/>
    <property type="match status" value="1"/>
</dbReference>
<dbReference type="Gene3D" id="3.40.50.1820">
    <property type="entry name" value="alpha/beta hydrolase"/>
    <property type="match status" value="1"/>
</dbReference>
<dbReference type="EMBL" id="FMCU01000004">
    <property type="protein sequence ID" value="SCF02314.1"/>
    <property type="molecule type" value="Genomic_DNA"/>
</dbReference>
<dbReference type="InterPro" id="IPR050471">
    <property type="entry name" value="AB_hydrolase"/>
</dbReference>
<evidence type="ECO:0000313" key="3">
    <source>
        <dbReference type="Proteomes" id="UP000198797"/>
    </source>
</evidence>
<dbReference type="PANTHER" id="PTHR43433">
    <property type="entry name" value="HYDROLASE, ALPHA/BETA FOLD FAMILY PROTEIN"/>
    <property type="match status" value="1"/>
</dbReference>
<feature type="domain" description="Serine aminopeptidase S33" evidence="1">
    <location>
        <begin position="38"/>
        <end position="281"/>
    </location>
</feature>
<dbReference type="InterPro" id="IPR029058">
    <property type="entry name" value="AB_hydrolase_fold"/>
</dbReference>